<sequence>MSFFRSHDMTQKILSPESLGAALRKERKKKGLSQTDVGKSVGIDQPTISRVEKGNPGTELATLFRLLAALDLELKIQSRQQLANDTRGDVW</sequence>
<dbReference type="InterPro" id="IPR010982">
    <property type="entry name" value="Lambda_DNA-bd_dom_sf"/>
</dbReference>
<dbReference type="EMBL" id="CP000698">
    <property type="protein sequence ID" value="ABQ25675.1"/>
    <property type="molecule type" value="Genomic_DNA"/>
</dbReference>
<dbReference type="CDD" id="cd00093">
    <property type="entry name" value="HTH_XRE"/>
    <property type="match status" value="1"/>
</dbReference>
<evidence type="ECO:0000259" key="2">
    <source>
        <dbReference type="PROSITE" id="PS50943"/>
    </source>
</evidence>
<feature type="region of interest" description="Disordered" evidence="1">
    <location>
        <begin position="15"/>
        <end position="54"/>
    </location>
</feature>
<gene>
    <name evidence="3" type="ordered locus">Gura_1476</name>
</gene>
<dbReference type="Gene3D" id="1.10.260.40">
    <property type="entry name" value="lambda repressor-like DNA-binding domains"/>
    <property type="match status" value="1"/>
</dbReference>
<dbReference type="PROSITE" id="PS50943">
    <property type="entry name" value="HTH_CROC1"/>
    <property type="match status" value="1"/>
</dbReference>
<keyword evidence="4" id="KW-1185">Reference proteome</keyword>
<proteinExistence type="predicted"/>
<evidence type="ECO:0000313" key="4">
    <source>
        <dbReference type="Proteomes" id="UP000006695"/>
    </source>
</evidence>
<evidence type="ECO:0000313" key="3">
    <source>
        <dbReference type="EMBL" id="ABQ25675.1"/>
    </source>
</evidence>
<dbReference type="Pfam" id="PF01381">
    <property type="entry name" value="HTH_3"/>
    <property type="match status" value="1"/>
</dbReference>
<accession>A5GE20</accession>
<name>A5GE20_GEOUR</name>
<dbReference type="GO" id="GO:0003677">
    <property type="term" value="F:DNA binding"/>
    <property type="evidence" value="ECO:0007669"/>
    <property type="project" value="InterPro"/>
</dbReference>
<dbReference type="STRING" id="351605.Gura_1476"/>
<dbReference type="HOGENOM" id="CLU_066192_47_2_7"/>
<reference evidence="3 4" key="1">
    <citation type="submission" date="2007-05" db="EMBL/GenBank/DDBJ databases">
        <title>Complete sequence of Geobacter uraniireducens Rf4.</title>
        <authorList>
            <consortium name="US DOE Joint Genome Institute"/>
            <person name="Copeland A."/>
            <person name="Lucas S."/>
            <person name="Lapidus A."/>
            <person name="Barry K."/>
            <person name="Detter J.C."/>
            <person name="Glavina del Rio T."/>
            <person name="Hammon N."/>
            <person name="Israni S."/>
            <person name="Dalin E."/>
            <person name="Tice H."/>
            <person name="Pitluck S."/>
            <person name="Chertkov O."/>
            <person name="Brettin T."/>
            <person name="Bruce D."/>
            <person name="Han C."/>
            <person name="Schmutz J."/>
            <person name="Larimer F."/>
            <person name="Land M."/>
            <person name="Hauser L."/>
            <person name="Kyrpides N."/>
            <person name="Mikhailova N."/>
            <person name="Shelobolina E."/>
            <person name="Aklujkar M."/>
            <person name="Lovley D."/>
            <person name="Richardson P."/>
        </authorList>
    </citation>
    <scope>NUCLEOTIDE SEQUENCE [LARGE SCALE GENOMIC DNA]</scope>
    <source>
        <strain evidence="3 4">Rf4</strain>
    </source>
</reference>
<evidence type="ECO:0000256" key="1">
    <source>
        <dbReference type="SAM" id="MobiDB-lite"/>
    </source>
</evidence>
<dbReference type="InterPro" id="IPR001387">
    <property type="entry name" value="Cro/C1-type_HTH"/>
</dbReference>
<protein>
    <submittedName>
        <fullName evidence="3">Transcriptional regulator, XRE family</fullName>
    </submittedName>
</protein>
<dbReference type="KEGG" id="gur:Gura_1476"/>
<dbReference type="SMART" id="SM00530">
    <property type="entry name" value="HTH_XRE"/>
    <property type="match status" value="1"/>
</dbReference>
<dbReference type="SUPFAM" id="SSF47413">
    <property type="entry name" value="lambda repressor-like DNA-binding domains"/>
    <property type="match status" value="1"/>
</dbReference>
<organism evidence="3 4">
    <name type="scientific">Geotalea uraniireducens (strain Rf4)</name>
    <name type="common">Geobacter uraniireducens</name>
    <dbReference type="NCBI Taxonomy" id="351605"/>
    <lineage>
        <taxon>Bacteria</taxon>
        <taxon>Pseudomonadati</taxon>
        <taxon>Thermodesulfobacteriota</taxon>
        <taxon>Desulfuromonadia</taxon>
        <taxon>Geobacterales</taxon>
        <taxon>Geobacteraceae</taxon>
        <taxon>Geotalea</taxon>
    </lineage>
</organism>
<feature type="domain" description="HTH cro/C1-type" evidence="2">
    <location>
        <begin position="23"/>
        <end position="77"/>
    </location>
</feature>
<dbReference type="AlphaFoldDB" id="A5GE20"/>
<dbReference type="Proteomes" id="UP000006695">
    <property type="component" value="Chromosome"/>
</dbReference>